<proteinExistence type="predicted"/>
<reference evidence="1 2" key="1">
    <citation type="submission" date="2019-02" db="EMBL/GenBank/DDBJ databases">
        <authorList>
            <person name="Lehtovirta-Morley E L."/>
        </authorList>
    </citation>
    <scope>NUCLEOTIDE SEQUENCE [LARGE SCALE GENOMIC DNA]</scope>
    <source>
        <strain evidence="1">NFRAN1</strain>
    </source>
</reference>
<dbReference type="RefSeq" id="WP_134483303.1">
    <property type="nucleotide sequence ID" value="NZ_LR216287.1"/>
</dbReference>
<dbReference type="OrthoDB" id="12224at2157"/>
<evidence type="ECO:0000313" key="1">
    <source>
        <dbReference type="EMBL" id="VFJ13405.1"/>
    </source>
</evidence>
<sequence>MKRFHFMLVGVLIATSMLVTAPSLQMSYAHQRALFNINGQDYLFVVGSLNEPISVDDKTGVELRAMYPDPSNPIDSRANGTKPVTGLEESLKVEISAGDKNMTLNLEPAFGELGSYESEPFYPTIATTYNYRIFGDINGTAFDVTFSCNPAGGEAAQSDNSTVQISEGVERKALLGGFGCPEERIGFPEPYISQYEVSQALNRTSN</sequence>
<dbReference type="AlphaFoldDB" id="A0A484IBJ6"/>
<dbReference type="Proteomes" id="UP000294299">
    <property type="component" value="Chromosome NFRAN"/>
</dbReference>
<protein>
    <submittedName>
        <fullName evidence="1">Uncharacterized protein</fullName>
    </submittedName>
</protein>
<name>A0A484IBJ6_9ARCH</name>
<organism evidence="1 2">
    <name type="scientific">Candidatus Nitrosocosmicus franklandianus</name>
    <dbReference type="NCBI Taxonomy" id="1798806"/>
    <lineage>
        <taxon>Archaea</taxon>
        <taxon>Nitrososphaerota</taxon>
        <taxon>Nitrososphaeria</taxon>
        <taxon>Nitrososphaerales</taxon>
        <taxon>Nitrososphaeraceae</taxon>
        <taxon>Candidatus Nitrosocosmicus</taxon>
    </lineage>
</organism>
<dbReference type="EMBL" id="LR216287">
    <property type="protein sequence ID" value="VFJ13405.1"/>
    <property type="molecule type" value="Genomic_DNA"/>
</dbReference>
<dbReference type="KEGG" id="nfn:NFRAN_1083"/>
<accession>A0A484IBJ6</accession>
<evidence type="ECO:0000313" key="2">
    <source>
        <dbReference type="Proteomes" id="UP000294299"/>
    </source>
</evidence>
<keyword evidence="2" id="KW-1185">Reference proteome</keyword>
<dbReference type="GeneID" id="39420516"/>
<gene>
    <name evidence="1" type="ORF">NFRAN_1083</name>
</gene>